<evidence type="ECO:0000256" key="1">
    <source>
        <dbReference type="ARBA" id="ARBA00004141"/>
    </source>
</evidence>
<dbReference type="InterPro" id="IPR002657">
    <property type="entry name" value="BilAc:Na_symport/Acr3"/>
</dbReference>
<dbReference type="InterPro" id="IPR004710">
    <property type="entry name" value="Bilac:Na_transpt"/>
</dbReference>
<protein>
    <submittedName>
        <fullName evidence="6">Bile acid:Na+ symporter, BASS family</fullName>
    </submittedName>
</protein>
<feature type="transmembrane region" description="Helical" evidence="5">
    <location>
        <begin position="94"/>
        <end position="117"/>
    </location>
</feature>
<feature type="transmembrane region" description="Helical" evidence="5">
    <location>
        <begin position="129"/>
        <end position="147"/>
    </location>
</feature>
<comment type="subcellular location">
    <subcellularLocation>
        <location evidence="1">Membrane</location>
        <topology evidence="1">Multi-pass membrane protein</topology>
    </subcellularLocation>
</comment>
<evidence type="ECO:0000313" key="7">
    <source>
        <dbReference type="Proteomes" id="UP000198654"/>
    </source>
</evidence>
<evidence type="ECO:0000313" key="6">
    <source>
        <dbReference type="EMBL" id="SDL24853.1"/>
    </source>
</evidence>
<dbReference type="Gene3D" id="1.20.1530.20">
    <property type="match status" value="1"/>
</dbReference>
<keyword evidence="2 5" id="KW-0812">Transmembrane</keyword>
<dbReference type="RefSeq" id="WP_089726506.1">
    <property type="nucleotide sequence ID" value="NZ_FNGI01000002.1"/>
</dbReference>
<dbReference type="GO" id="GO:0016020">
    <property type="term" value="C:membrane"/>
    <property type="evidence" value="ECO:0007669"/>
    <property type="project" value="UniProtKB-SubCell"/>
</dbReference>
<evidence type="ECO:0000256" key="4">
    <source>
        <dbReference type="ARBA" id="ARBA00023136"/>
    </source>
</evidence>
<sequence>MSIFERLNRLFPVWAILFALCAAWQPEWFTGLASQIQLLLAIIMFAMGLTLSRHDFLGVIRAPLPVAVGLILQFSVMPLAALCVSWMLGLSPELTTGMVLVGATAGGTASNVMTWLAGGHVALSVSMTLVSTLVSVAATPLLTWLLVGQSVDVPVWGMFLSIAQLVIAPIALGVVIHHFLGAHIRRVEPALASLAMFAIVVIIAIVVGLNAGRLATLGPLVALAVMLHNAIGLAGGYGIGRLLGFDKRIARTIAIEVGMQNSGLAVALANQFFTATAALPGALFSVWHNVSGSLLAGYWKRRPVNDADGNAQVDAATH</sequence>
<feature type="transmembrane region" description="Helical" evidence="5">
    <location>
        <begin position="153"/>
        <end position="179"/>
    </location>
</feature>
<dbReference type="AlphaFoldDB" id="A0A1G9IIW8"/>
<dbReference type="STRING" id="119000.SAMN05661010_01204"/>
<feature type="transmembrane region" description="Helical" evidence="5">
    <location>
        <begin position="33"/>
        <end position="52"/>
    </location>
</feature>
<dbReference type="PANTHER" id="PTHR10361:SF28">
    <property type="entry name" value="P3 PROTEIN-RELATED"/>
    <property type="match status" value="1"/>
</dbReference>
<proteinExistence type="predicted"/>
<evidence type="ECO:0000256" key="3">
    <source>
        <dbReference type="ARBA" id="ARBA00022989"/>
    </source>
</evidence>
<gene>
    <name evidence="6" type="ORF">SAMN05661010_01204</name>
</gene>
<dbReference type="PANTHER" id="PTHR10361">
    <property type="entry name" value="SODIUM-BILE ACID COTRANSPORTER"/>
    <property type="match status" value="1"/>
</dbReference>
<feature type="transmembrane region" description="Helical" evidence="5">
    <location>
        <begin position="191"/>
        <end position="211"/>
    </location>
</feature>
<evidence type="ECO:0000256" key="2">
    <source>
        <dbReference type="ARBA" id="ARBA00022692"/>
    </source>
</evidence>
<dbReference type="Pfam" id="PF01758">
    <property type="entry name" value="SBF"/>
    <property type="match status" value="1"/>
</dbReference>
<organism evidence="6 7">
    <name type="scientific">Modicisalibacter muralis</name>
    <dbReference type="NCBI Taxonomy" id="119000"/>
    <lineage>
        <taxon>Bacteria</taxon>
        <taxon>Pseudomonadati</taxon>
        <taxon>Pseudomonadota</taxon>
        <taxon>Gammaproteobacteria</taxon>
        <taxon>Oceanospirillales</taxon>
        <taxon>Halomonadaceae</taxon>
        <taxon>Modicisalibacter</taxon>
    </lineage>
</organism>
<keyword evidence="7" id="KW-1185">Reference proteome</keyword>
<evidence type="ECO:0000256" key="5">
    <source>
        <dbReference type="SAM" id="Phobius"/>
    </source>
</evidence>
<accession>A0A1G9IIW8</accession>
<keyword evidence="3 5" id="KW-1133">Transmembrane helix</keyword>
<dbReference type="EMBL" id="FNGI01000002">
    <property type="protein sequence ID" value="SDL24853.1"/>
    <property type="molecule type" value="Genomic_DNA"/>
</dbReference>
<reference evidence="6 7" key="1">
    <citation type="submission" date="2016-10" db="EMBL/GenBank/DDBJ databases">
        <authorList>
            <person name="de Groot N.N."/>
        </authorList>
    </citation>
    <scope>NUCLEOTIDE SEQUENCE [LARGE SCALE GENOMIC DNA]</scope>
    <source>
        <strain evidence="6 7">DSM 14789</strain>
    </source>
</reference>
<feature type="transmembrane region" description="Helical" evidence="5">
    <location>
        <begin position="64"/>
        <end position="88"/>
    </location>
</feature>
<name>A0A1G9IIW8_9GAMM</name>
<dbReference type="OrthoDB" id="9806785at2"/>
<dbReference type="Proteomes" id="UP000198654">
    <property type="component" value="Unassembled WGS sequence"/>
</dbReference>
<dbReference type="InterPro" id="IPR038770">
    <property type="entry name" value="Na+/solute_symporter_sf"/>
</dbReference>
<feature type="transmembrane region" description="Helical" evidence="5">
    <location>
        <begin position="217"/>
        <end position="239"/>
    </location>
</feature>
<keyword evidence="4 5" id="KW-0472">Membrane</keyword>